<dbReference type="GO" id="GO:0045892">
    <property type="term" value="P:negative regulation of DNA-templated transcription"/>
    <property type="evidence" value="ECO:0007669"/>
    <property type="project" value="TreeGrafter"/>
</dbReference>
<keyword evidence="14" id="KW-1185">Reference proteome</keyword>
<evidence type="ECO:0000256" key="5">
    <source>
        <dbReference type="ARBA" id="ARBA00023004"/>
    </source>
</evidence>
<dbReference type="GO" id="GO:0035731">
    <property type="term" value="F:dinitrosyl-iron complex binding"/>
    <property type="evidence" value="ECO:0007669"/>
    <property type="project" value="UniProtKB-UniRule"/>
</dbReference>
<dbReference type="HAMAP" id="MF_01479">
    <property type="entry name" value="WhiB"/>
    <property type="match status" value="1"/>
</dbReference>
<dbReference type="Proteomes" id="UP000466345">
    <property type="component" value="Unassembled WGS sequence"/>
</dbReference>
<dbReference type="GO" id="GO:0046872">
    <property type="term" value="F:metal ion binding"/>
    <property type="evidence" value="ECO:0007669"/>
    <property type="project" value="UniProtKB-KW"/>
</dbReference>
<keyword evidence="5 11" id="KW-0408">Iron</keyword>
<evidence type="ECO:0000256" key="11">
    <source>
        <dbReference type="HAMAP-Rule" id="MF_01479"/>
    </source>
</evidence>
<evidence type="ECO:0000256" key="4">
    <source>
        <dbReference type="ARBA" id="ARBA00022723"/>
    </source>
</evidence>
<dbReference type="PROSITE" id="PS51674">
    <property type="entry name" value="4FE4S_WBL"/>
    <property type="match status" value="1"/>
</dbReference>
<comment type="caution">
    <text evidence="13">The sequence shown here is derived from an EMBL/GenBank/DDBJ whole genome shotgun (WGS) entry which is preliminary data.</text>
</comment>
<dbReference type="RefSeq" id="WP_153453379.1">
    <property type="nucleotide sequence ID" value="NZ_WEGJ01000013.1"/>
</dbReference>
<comment type="function">
    <text evidence="11">Acts as a transcriptional regulator. Probably redox-responsive. The apo- but not holo-form probably binds DNA.</text>
</comment>
<feature type="domain" description="4Fe-4S Wbl-type" evidence="12">
    <location>
        <begin position="18"/>
        <end position="79"/>
    </location>
</feature>
<sequence>MDAAAQRDFFAFWREEAVCQREDPELFFPIGDTGPMLLQIDEAKAVCGRCPVRASCLAWAMRVQVGGIWGGTTEAERRLMRRPAVRLRHGEEPGAEAA</sequence>
<dbReference type="PANTHER" id="PTHR38839:SF6">
    <property type="entry name" value="TRANSCRIPTIONAL REGULATOR WHIB1"/>
    <property type="match status" value="1"/>
</dbReference>
<accession>A0A7K0CJ91</accession>
<keyword evidence="6 11" id="KW-0411">Iron-sulfur</keyword>
<dbReference type="PANTHER" id="PTHR38839">
    <property type="entry name" value="TRANSCRIPTIONAL REGULATOR WHID-RELATED"/>
    <property type="match status" value="1"/>
</dbReference>
<keyword evidence="3 11" id="KW-0004">4Fe-4S</keyword>
<evidence type="ECO:0000256" key="1">
    <source>
        <dbReference type="ARBA" id="ARBA00004496"/>
    </source>
</evidence>
<feature type="binding site" evidence="11">
    <location>
        <position position="50"/>
    </location>
    <ligand>
        <name>[4Fe-4S] cluster</name>
        <dbReference type="ChEBI" id="CHEBI:49883"/>
    </ligand>
</feature>
<evidence type="ECO:0000313" key="14">
    <source>
        <dbReference type="Proteomes" id="UP000466345"/>
    </source>
</evidence>
<dbReference type="Pfam" id="PF02467">
    <property type="entry name" value="Whib"/>
    <property type="match status" value="1"/>
</dbReference>
<dbReference type="InterPro" id="IPR034768">
    <property type="entry name" value="4FE4S_WBL"/>
</dbReference>
<dbReference type="EMBL" id="WEGJ01000013">
    <property type="protein sequence ID" value="MQY13555.1"/>
    <property type="molecule type" value="Genomic_DNA"/>
</dbReference>
<keyword evidence="9 11" id="KW-1015">Disulfide bond</keyword>
<comment type="PTM">
    <text evidence="11">Upon Fe-S cluster removal intramolecular disulfide bonds are formed.</text>
</comment>
<comment type="PTM">
    <text evidence="11">The Fe-S cluster can be nitrosylated by nitric oxide (NO).</text>
</comment>
<evidence type="ECO:0000256" key="6">
    <source>
        <dbReference type="ARBA" id="ARBA00023014"/>
    </source>
</evidence>
<keyword evidence="7 11" id="KW-0805">Transcription regulation</keyword>
<evidence type="ECO:0000256" key="8">
    <source>
        <dbReference type="ARBA" id="ARBA00023125"/>
    </source>
</evidence>
<keyword evidence="11" id="KW-0963">Cytoplasm</keyword>
<feature type="binding site" evidence="11">
    <location>
        <position position="47"/>
    </location>
    <ligand>
        <name>[4Fe-4S] cluster</name>
        <dbReference type="ChEBI" id="CHEBI:49883"/>
    </ligand>
</feature>
<organism evidence="13 14">
    <name type="scientific">Streptomyces smaragdinus</name>
    <dbReference type="NCBI Taxonomy" id="2585196"/>
    <lineage>
        <taxon>Bacteria</taxon>
        <taxon>Bacillati</taxon>
        <taxon>Actinomycetota</taxon>
        <taxon>Actinomycetes</taxon>
        <taxon>Kitasatosporales</taxon>
        <taxon>Streptomycetaceae</taxon>
        <taxon>Streptomyces</taxon>
    </lineage>
</organism>
<dbReference type="AlphaFoldDB" id="A0A7K0CJ91"/>
<keyword evidence="10 11" id="KW-0804">Transcription</keyword>
<dbReference type="InterPro" id="IPR003482">
    <property type="entry name" value="Whib"/>
</dbReference>
<dbReference type="GO" id="GO:0003677">
    <property type="term" value="F:DNA binding"/>
    <property type="evidence" value="ECO:0007669"/>
    <property type="project" value="UniProtKB-UniRule"/>
</dbReference>
<protein>
    <recommendedName>
        <fullName evidence="11">Transcriptional regulator WhiB</fullName>
    </recommendedName>
</protein>
<gene>
    <name evidence="13" type="primary">whiB_2</name>
    <name evidence="11" type="synonym">whiB</name>
    <name evidence="13" type="ORF">SRB5_37030</name>
</gene>
<dbReference type="OrthoDB" id="4869305at2"/>
<dbReference type="GO" id="GO:0045454">
    <property type="term" value="P:cell redox homeostasis"/>
    <property type="evidence" value="ECO:0007669"/>
    <property type="project" value="TreeGrafter"/>
</dbReference>
<evidence type="ECO:0000256" key="7">
    <source>
        <dbReference type="ARBA" id="ARBA00023015"/>
    </source>
</evidence>
<keyword evidence="8 11" id="KW-0238">DNA-binding</keyword>
<proteinExistence type="inferred from homology"/>
<name>A0A7K0CJ91_9ACTN</name>
<evidence type="ECO:0000256" key="10">
    <source>
        <dbReference type="ARBA" id="ARBA00023163"/>
    </source>
</evidence>
<evidence type="ECO:0000256" key="9">
    <source>
        <dbReference type="ARBA" id="ARBA00023157"/>
    </source>
</evidence>
<dbReference type="GO" id="GO:0047134">
    <property type="term" value="F:protein-disulfide reductase [NAD(P)H] activity"/>
    <property type="evidence" value="ECO:0007669"/>
    <property type="project" value="TreeGrafter"/>
</dbReference>
<feature type="binding site" evidence="11">
    <location>
        <position position="56"/>
    </location>
    <ligand>
        <name>[4Fe-4S] cluster</name>
        <dbReference type="ChEBI" id="CHEBI:49883"/>
    </ligand>
</feature>
<comment type="cofactor">
    <cofactor evidence="11">
        <name>[4Fe-4S] cluster</name>
        <dbReference type="ChEBI" id="CHEBI:49883"/>
    </cofactor>
    <text evidence="11">Binds 1 [4Fe-4S] cluster per subunit. Following nitrosylation of the [4Fe-4S] cluster binds 1 [4Fe-8(NO)] cluster per subunit.</text>
</comment>
<evidence type="ECO:0000256" key="2">
    <source>
        <dbReference type="ARBA" id="ARBA00006597"/>
    </source>
</evidence>
<dbReference type="GO" id="GO:0051539">
    <property type="term" value="F:4 iron, 4 sulfur cluster binding"/>
    <property type="evidence" value="ECO:0007669"/>
    <property type="project" value="UniProtKB-UniRule"/>
</dbReference>
<feature type="binding site" evidence="11">
    <location>
        <position position="19"/>
    </location>
    <ligand>
        <name>[4Fe-4S] cluster</name>
        <dbReference type="ChEBI" id="CHEBI:49883"/>
    </ligand>
</feature>
<comment type="similarity">
    <text evidence="2 11">Belongs to the WhiB family.</text>
</comment>
<evidence type="ECO:0000313" key="13">
    <source>
        <dbReference type="EMBL" id="MQY13555.1"/>
    </source>
</evidence>
<reference evidence="13 14" key="1">
    <citation type="submission" date="2019-10" db="EMBL/GenBank/DDBJ databases">
        <title>Streptomyces smaragdinus sp. nov. and Streptomyces fabii sp. nov., isolated from the gut of fungus growing-termite Macrotermes natalensis.</title>
        <authorList>
            <person name="Schwitalla J."/>
            <person name="Benndorf R."/>
            <person name="Martin K."/>
            <person name="De Beer W."/>
            <person name="Kaster A.-K."/>
            <person name="Vollmers J."/>
            <person name="Poulsen M."/>
            <person name="Beemelmanns C."/>
        </authorList>
    </citation>
    <scope>NUCLEOTIDE SEQUENCE [LARGE SCALE GENOMIC DNA]</scope>
    <source>
        <strain evidence="13 14">RB5</strain>
    </source>
</reference>
<comment type="subcellular location">
    <subcellularLocation>
        <location evidence="1 11">Cytoplasm</location>
    </subcellularLocation>
</comment>
<evidence type="ECO:0000259" key="12">
    <source>
        <dbReference type="PROSITE" id="PS51674"/>
    </source>
</evidence>
<dbReference type="GO" id="GO:0005737">
    <property type="term" value="C:cytoplasm"/>
    <property type="evidence" value="ECO:0007669"/>
    <property type="project" value="UniProtKB-SubCell"/>
</dbReference>
<evidence type="ECO:0000256" key="3">
    <source>
        <dbReference type="ARBA" id="ARBA00022485"/>
    </source>
</evidence>
<keyword evidence="4 11" id="KW-0479">Metal-binding</keyword>